<name>A0A150N189_9BACL</name>
<dbReference type="GO" id="GO:0016791">
    <property type="term" value="F:phosphatase activity"/>
    <property type="evidence" value="ECO:0007669"/>
    <property type="project" value="TreeGrafter"/>
</dbReference>
<dbReference type="InterPro" id="IPR050275">
    <property type="entry name" value="PGM_Phosphatase"/>
</dbReference>
<dbReference type="PATRIC" id="fig|153151.4.peg.3104"/>
<dbReference type="EMBL" id="LQYW01000051">
    <property type="protein sequence ID" value="KYD30426.1"/>
    <property type="molecule type" value="Genomic_DNA"/>
</dbReference>
<evidence type="ECO:0000313" key="2">
    <source>
        <dbReference type="Proteomes" id="UP000075324"/>
    </source>
</evidence>
<dbReference type="CDD" id="cd07067">
    <property type="entry name" value="HP_PGM_like"/>
    <property type="match status" value="1"/>
</dbReference>
<dbReference type="InterPro" id="IPR013078">
    <property type="entry name" value="His_Pase_superF_clade-1"/>
</dbReference>
<dbReference type="PANTHER" id="PTHR48100">
    <property type="entry name" value="BROAD-SPECIFICITY PHOSPHATASE YOR283W-RELATED"/>
    <property type="match status" value="1"/>
</dbReference>
<dbReference type="Gene3D" id="3.40.50.1240">
    <property type="entry name" value="Phosphoglycerate mutase-like"/>
    <property type="match status" value="1"/>
</dbReference>
<evidence type="ECO:0008006" key="3">
    <source>
        <dbReference type="Google" id="ProtNLM"/>
    </source>
</evidence>
<dbReference type="PANTHER" id="PTHR48100:SF59">
    <property type="entry name" value="ADENOSYLCOBALAMIN_ALPHA-RIBAZOLE PHOSPHATASE"/>
    <property type="match status" value="1"/>
</dbReference>
<comment type="caution">
    <text evidence="1">The sequence shown here is derived from an EMBL/GenBank/DDBJ whole genome shotgun (WGS) entry which is preliminary data.</text>
</comment>
<dbReference type="Proteomes" id="UP000075324">
    <property type="component" value="Unassembled WGS sequence"/>
</dbReference>
<gene>
    <name evidence="1" type="ORF">B4110_2117</name>
</gene>
<dbReference type="SMART" id="SM00855">
    <property type="entry name" value="PGAM"/>
    <property type="match status" value="1"/>
</dbReference>
<organism evidence="1 2">
    <name type="scientific">Parageobacillus toebii</name>
    <dbReference type="NCBI Taxonomy" id="153151"/>
    <lineage>
        <taxon>Bacteria</taxon>
        <taxon>Bacillati</taxon>
        <taxon>Bacillota</taxon>
        <taxon>Bacilli</taxon>
        <taxon>Bacillales</taxon>
        <taxon>Anoxybacillaceae</taxon>
        <taxon>Parageobacillus</taxon>
    </lineage>
</organism>
<dbReference type="InterPro" id="IPR029033">
    <property type="entry name" value="His_PPase_superfam"/>
</dbReference>
<sequence>MNTNVYLVRHAHSIFTPDERHRPLSERGKQDAKRVAQILNKEQIDVVISSPYARAIETVEEVAIYHQLPVILVDGFKERKLAAQPVADFEAAMDQLWHNEDFSFQGGESNKEAQRRGVKAFQDVLDTYSGKNIVIGTHGNIMTLIMNYYDSSYHFAFWQQLSMPDIYRLTFDQAQRLMEVKRLWEEQEQR</sequence>
<dbReference type="RefSeq" id="WP_015864142.1">
    <property type="nucleotide sequence ID" value="NZ_LQYW01000051.1"/>
</dbReference>
<evidence type="ECO:0000313" key="1">
    <source>
        <dbReference type="EMBL" id="KYD30426.1"/>
    </source>
</evidence>
<dbReference type="Pfam" id="PF00300">
    <property type="entry name" value="His_Phos_1"/>
    <property type="match status" value="1"/>
</dbReference>
<accession>A0A150N189</accession>
<protein>
    <recommendedName>
        <fullName evidence="3">Phosphoglycerate mutase family 2</fullName>
    </recommendedName>
</protein>
<dbReference type="SUPFAM" id="SSF53254">
    <property type="entry name" value="Phosphoglycerate mutase-like"/>
    <property type="match status" value="1"/>
</dbReference>
<reference evidence="1 2" key="1">
    <citation type="submission" date="2016-01" db="EMBL/GenBank/DDBJ databases">
        <title>Draft Genome Sequences of Seven Thermophilic Sporeformers Isolated from Foods.</title>
        <authorList>
            <person name="Berendsen E.M."/>
            <person name="Wells-Bennik M.H."/>
            <person name="Krawcyk A.O."/>
            <person name="De Jong A."/>
            <person name="Holsappel S."/>
            <person name="Eijlander R.T."/>
            <person name="Kuipers O.P."/>
        </authorList>
    </citation>
    <scope>NUCLEOTIDE SEQUENCE [LARGE SCALE GENOMIC DNA]</scope>
    <source>
        <strain evidence="1 2">B4110</strain>
    </source>
</reference>
<proteinExistence type="predicted"/>
<dbReference type="AlphaFoldDB" id="A0A150N189"/>
<dbReference type="GO" id="GO:0005737">
    <property type="term" value="C:cytoplasm"/>
    <property type="evidence" value="ECO:0007669"/>
    <property type="project" value="TreeGrafter"/>
</dbReference>